<evidence type="ECO:0000256" key="8">
    <source>
        <dbReference type="ARBA" id="ARBA00023136"/>
    </source>
</evidence>
<evidence type="ECO:0000256" key="11">
    <source>
        <dbReference type="SAM" id="Phobius"/>
    </source>
</evidence>
<dbReference type="InterPro" id="IPR045584">
    <property type="entry name" value="Pilin-like"/>
</dbReference>
<evidence type="ECO:0000313" key="14">
    <source>
        <dbReference type="Proteomes" id="UP000690515"/>
    </source>
</evidence>
<keyword evidence="3" id="KW-1003">Cell membrane</keyword>
<dbReference type="InterPro" id="IPR012902">
    <property type="entry name" value="N_methyl_site"/>
</dbReference>
<evidence type="ECO:0000259" key="12">
    <source>
        <dbReference type="Pfam" id="PF12019"/>
    </source>
</evidence>
<proteinExistence type="inferred from homology"/>
<evidence type="ECO:0000256" key="5">
    <source>
        <dbReference type="ARBA" id="ARBA00022519"/>
    </source>
</evidence>
<dbReference type="NCBIfam" id="TIGR02532">
    <property type="entry name" value="IV_pilin_GFxxxE"/>
    <property type="match status" value="1"/>
</dbReference>
<gene>
    <name evidence="13" type="ORF">KCG35_12445</name>
</gene>
<keyword evidence="7 11" id="KW-1133">Transmembrane helix</keyword>
<comment type="similarity">
    <text evidence="9">Belongs to the GSP H family.</text>
</comment>
<dbReference type="EMBL" id="JAGSOY010000026">
    <property type="protein sequence ID" value="MBU2711871.1"/>
    <property type="molecule type" value="Genomic_DNA"/>
</dbReference>
<organism evidence="13 14">
    <name type="scientific">Zooshikella harenae</name>
    <dbReference type="NCBI Taxonomy" id="2827238"/>
    <lineage>
        <taxon>Bacteria</taxon>
        <taxon>Pseudomonadati</taxon>
        <taxon>Pseudomonadota</taxon>
        <taxon>Gammaproteobacteria</taxon>
        <taxon>Oceanospirillales</taxon>
        <taxon>Zooshikellaceae</taxon>
        <taxon>Zooshikella</taxon>
    </lineage>
</organism>
<evidence type="ECO:0000256" key="2">
    <source>
        <dbReference type="ARBA" id="ARBA00021549"/>
    </source>
</evidence>
<evidence type="ECO:0000256" key="3">
    <source>
        <dbReference type="ARBA" id="ARBA00022475"/>
    </source>
</evidence>
<evidence type="ECO:0000256" key="6">
    <source>
        <dbReference type="ARBA" id="ARBA00022692"/>
    </source>
</evidence>
<dbReference type="RefSeq" id="WP_215820053.1">
    <property type="nucleotide sequence ID" value="NZ_JAGSOY010000026.1"/>
</dbReference>
<evidence type="ECO:0000256" key="9">
    <source>
        <dbReference type="ARBA" id="ARBA00025772"/>
    </source>
</evidence>
<name>A0ABS5ZF00_9GAMM</name>
<evidence type="ECO:0000256" key="10">
    <source>
        <dbReference type="ARBA" id="ARBA00030775"/>
    </source>
</evidence>
<dbReference type="Gene3D" id="3.55.40.10">
    <property type="entry name" value="minor pseudopilin epsh domain"/>
    <property type="match status" value="1"/>
</dbReference>
<evidence type="ECO:0000256" key="4">
    <source>
        <dbReference type="ARBA" id="ARBA00022481"/>
    </source>
</evidence>
<keyword evidence="4" id="KW-0488">Methylation</keyword>
<dbReference type="Pfam" id="PF07963">
    <property type="entry name" value="N_methyl"/>
    <property type="match status" value="1"/>
</dbReference>
<evidence type="ECO:0000256" key="7">
    <source>
        <dbReference type="ARBA" id="ARBA00022989"/>
    </source>
</evidence>
<accession>A0ABS5ZF00</accession>
<dbReference type="Pfam" id="PF12019">
    <property type="entry name" value="GspH"/>
    <property type="match status" value="1"/>
</dbReference>
<keyword evidence="5" id="KW-0997">Cell inner membrane</keyword>
<evidence type="ECO:0000256" key="1">
    <source>
        <dbReference type="ARBA" id="ARBA00004377"/>
    </source>
</evidence>
<sequence>MQNKGFTIIEVMMGLAIAAILTTIAYPSFISLIVENQLAAGSNSFVGSIAIARSEAIKRGQAVRLEALDDSDNSNEWGPGWRIVVVADSELVREYEALDNNATLNSVGNNGSYTFNSRGFITTTSDTLNLCHSSGNGSRQIQLLRSGSTSLLKGAGCTP</sequence>
<comment type="subcellular location">
    <subcellularLocation>
        <location evidence="1">Cell inner membrane</location>
        <topology evidence="1">Single-pass membrane protein</topology>
    </subcellularLocation>
</comment>
<protein>
    <recommendedName>
        <fullName evidence="2">Type II secretion system protein H</fullName>
    </recommendedName>
    <alternativeName>
        <fullName evidence="10">General secretion pathway protein H</fullName>
    </alternativeName>
</protein>
<reference evidence="13 14" key="1">
    <citation type="submission" date="2021-04" db="EMBL/GenBank/DDBJ databases">
        <authorList>
            <person name="Pira H."/>
            <person name="Risdian C."/>
            <person name="Wink J."/>
        </authorList>
    </citation>
    <scope>NUCLEOTIDE SEQUENCE [LARGE SCALE GENOMIC DNA]</scope>
    <source>
        <strain evidence="13 14">WH53</strain>
    </source>
</reference>
<dbReference type="InterPro" id="IPR022346">
    <property type="entry name" value="T2SS_GspH"/>
</dbReference>
<keyword evidence="8 11" id="KW-0472">Membrane</keyword>
<evidence type="ECO:0000313" key="13">
    <source>
        <dbReference type="EMBL" id="MBU2711871.1"/>
    </source>
</evidence>
<keyword evidence="6 11" id="KW-0812">Transmembrane</keyword>
<dbReference type="SUPFAM" id="SSF54523">
    <property type="entry name" value="Pili subunits"/>
    <property type="match status" value="1"/>
</dbReference>
<feature type="transmembrane region" description="Helical" evidence="11">
    <location>
        <begin position="12"/>
        <end position="34"/>
    </location>
</feature>
<comment type="caution">
    <text evidence="13">The sequence shown here is derived from an EMBL/GenBank/DDBJ whole genome shotgun (WGS) entry which is preliminary data.</text>
</comment>
<dbReference type="Proteomes" id="UP000690515">
    <property type="component" value="Unassembled WGS sequence"/>
</dbReference>
<feature type="domain" description="General secretion pathway GspH" evidence="12">
    <location>
        <begin position="43"/>
        <end position="147"/>
    </location>
</feature>
<keyword evidence="14" id="KW-1185">Reference proteome</keyword>